<dbReference type="PANTHER" id="PTHR11566:SF215">
    <property type="entry name" value="DYNAMIN GTPASE"/>
    <property type="match status" value="1"/>
</dbReference>
<evidence type="ECO:0000256" key="2">
    <source>
        <dbReference type="ARBA" id="ARBA00023134"/>
    </source>
</evidence>
<dbReference type="GO" id="GO:0008017">
    <property type="term" value="F:microtubule binding"/>
    <property type="evidence" value="ECO:0007669"/>
    <property type="project" value="TreeGrafter"/>
</dbReference>
<dbReference type="InterPro" id="IPR020850">
    <property type="entry name" value="GED_dom"/>
</dbReference>
<dbReference type="Proteomes" id="UP000176998">
    <property type="component" value="Unassembled WGS sequence"/>
</dbReference>
<dbReference type="InterPro" id="IPR022812">
    <property type="entry name" value="Dynamin"/>
</dbReference>
<dbReference type="CDD" id="cd08771">
    <property type="entry name" value="DLP_1"/>
    <property type="match status" value="1"/>
</dbReference>
<dbReference type="SMART" id="SM00053">
    <property type="entry name" value="DYNc"/>
    <property type="match status" value="1"/>
</dbReference>
<feature type="domain" description="GED" evidence="3">
    <location>
        <begin position="597"/>
        <end position="687"/>
    </location>
</feature>
<dbReference type="STRING" id="1209926.A0A1G4AZY7"/>
<dbReference type="EMBL" id="MJBS01000094">
    <property type="protein sequence ID" value="OHE94729.1"/>
    <property type="molecule type" value="Genomic_DNA"/>
</dbReference>
<dbReference type="GeneID" id="34563085"/>
<dbReference type="GO" id="GO:0000266">
    <property type="term" value="P:mitochondrial fission"/>
    <property type="evidence" value="ECO:0007669"/>
    <property type="project" value="TreeGrafter"/>
</dbReference>
<protein>
    <submittedName>
        <fullName evidence="4">Interferon-induced GTP-binding protein Mx1</fullName>
    </submittedName>
</protein>
<dbReference type="GO" id="GO:0005739">
    <property type="term" value="C:mitochondrion"/>
    <property type="evidence" value="ECO:0007669"/>
    <property type="project" value="TreeGrafter"/>
</dbReference>
<proteinExistence type="predicted"/>
<comment type="caution">
    <text evidence="4">The sequence shown here is derived from an EMBL/GenBank/DDBJ whole genome shotgun (WGS) entry which is preliminary data.</text>
</comment>
<gene>
    <name evidence="4" type="ORF">CORC01_09946</name>
</gene>
<keyword evidence="2" id="KW-0342">GTP-binding</keyword>
<evidence type="ECO:0000259" key="3">
    <source>
        <dbReference type="PROSITE" id="PS51388"/>
    </source>
</evidence>
<organism evidence="4 5">
    <name type="scientific">Colletotrichum orchidophilum</name>
    <dbReference type="NCBI Taxonomy" id="1209926"/>
    <lineage>
        <taxon>Eukaryota</taxon>
        <taxon>Fungi</taxon>
        <taxon>Dikarya</taxon>
        <taxon>Ascomycota</taxon>
        <taxon>Pezizomycotina</taxon>
        <taxon>Sordariomycetes</taxon>
        <taxon>Hypocreomycetidae</taxon>
        <taxon>Glomerellales</taxon>
        <taxon>Glomerellaceae</taxon>
        <taxon>Colletotrichum</taxon>
    </lineage>
</organism>
<evidence type="ECO:0000313" key="4">
    <source>
        <dbReference type="EMBL" id="OHE94729.1"/>
    </source>
</evidence>
<dbReference type="GO" id="GO:0005874">
    <property type="term" value="C:microtubule"/>
    <property type="evidence" value="ECO:0007669"/>
    <property type="project" value="TreeGrafter"/>
</dbReference>
<keyword evidence="5" id="KW-1185">Reference proteome</keyword>
<dbReference type="SUPFAM" id="SSF52540">
    <property type="entry name" value="P-loop containing nucleoside triphosphate hydrolases"/>
    <property type="match status" value="1"/>
</dbReference>
<evidence type="ECO:0000256" key="1">
    <source>
        <dbReference type="ARBA" id="ARBA00022741"/>
    </source>
</evidence>
<dbReference type="Gene3D" id="3.40.50.300">
    <property type="entry name" value="P-loop containing nucleotide triphosphate hydrolases"/>
    <property type="match status" value="1"/>
</dbReference>
<dbReference type="GO" id="GO:0006897">
    <property type="term" value="P:endocytosis"/>
    <property type="evidence" value="ECO:0007669"/>
    <property type="project" value="TreeGrafter"/>
</dbReference>
<dbReference type="InterPro" id="IPR027417">
    <property type="entry name" value="P-loop_NTPase"/>
</dbReference>
<dbReference type="PANTHER" id="PTHR11566">
    <property type="entry name" value="DYNAMIN"/>
    <property type="match status" value="1"/>
</dbReference>
<dbReference type="GO" id="GO:0016020">
    <property type="term" value="C:membrane"/>
    <property type="evidence" value="ECO:0007669"/>
    <property type="project" value="TreeGrafter"/>
</dbReference>
<dbReference type="OrthoDB" id="415706at2759"/>
<dbReference type="Pfam" id="PF01031">
    <property type="entry name" value="Dynamin_M"/>
    <property type="match status" value="1"/>
</dbReference>
<sequence length="687" mass="76975">MRGNNNDGDTANESLGDDVFSQTIDKLRELGIADLPGLQGGRKERLKKFMYSVEKDDLALADVFAQANEAMGLRGVGGGDDCKLSTFAEDVLKIEISGPDQHHLTVIDVPGIFRTATKGLTTDNDIVLVRNMVNRYIKDQRTIILSVIPCNVDVATQEVLTLAKQVDPEGLRTMSVLTKPDLATERATQQIVCELVEGKRHSLRLGYCVVKNRSADDDFSTMTDRNSSEKSFFSASPWARLRSSNRVGVNSLAVRLRDLLRDISNKEFKNVKAEIYSMLNQNEAEFKRMGPSRARPDAQRRYLGQIASDFQEADLRARDGHYSGMDIFDQNPKLRLITSIVNHNEQFNKVFVLRGHTRKFEGPAETEFGPNTPLNVDTITNPDEALGGILVFYESRNAELGSFPGSMLAQVFKEQTKKWEPLVLKHVSQAIMIVHEFIGAALRLKCTDANTFDELHDHFLLPKLRASYQRALEHAQFLINVELSGQPYTMNHYFNINPQKSRAIRLKEAINKAIGPAAIRNDHGHTLCLSSPSSKSGLVIGNTASRGAEVQAAENNGNPFEFTTLKGTESLRAAGWWVSKSMLPKLTTGRSNVEQVREDIHDTLHSYYKIARERFVDVVLQQAVFHFLLDAKTGPLKIFTPDLVMGLDNKQLQMIAGEDVATRNRRDILTRDTENLKLAMEELRMSK</sequence>
<dbReference type="InterPro" id="IPR001401">
    <property type="entry name" value="Dynamin_GTPase"/>
</dbReference>
<keyword evidence="1" id="KW-0547">Nucleotide-binding</keyword>
<dbReference type="PROSITE" id="PS51388">
    <property type="entry name" value="GED"/>
    <property type="match status" value="1"/>
</dbReference>
<dbReference type="InterPro" id="IPR045063">
    <property type="entry name" value="Dynamin_N"/>
</dbReference>
<dbReference type="Gene3D" id="1.20.120.1240">
    <property type="entry name" value="Dynamin, middle domain"/>
    <property type="match status" value="1"/>
</dbReference>
<dbReference type="GO" id="GO:0005525">
    <property type="term" value="F:GTP binding"/>
    <property type="evidence" value="ECO:0007669"/>
    <property type="project" value="InterPro"/>
</dbReference>
<reference evidence="4 5" key="1">
    <citation type="submission" date="2016-09" db="EMBL/GenBank/DDBJ databases">
        <authorList>
            <person name="Capua I."/>
            <person name="De Benedictis P."/>
            <person name="Joannis T."/>
            <person name="Lombin L.H."/>
            <person name="Cattoli G."/>
        </authorList>
    </citation>
    <scope>NUCLEOTIDE SEQUENCE [LARGE SCALE GENOMIC DNA]</scope>
    <source>
        <strain evidence="4 5">IMI 309357</strain>
    </source>
</reference>
<dbReference type="InterPro" id="IPR000375">
    <property type="entry name" value="Dynamin_stalk"/>
</dbReference>
<dbReference type="Pfam" id="PF00350">
    <property type="entry name" value="Dynamin_N"/>
    <property type="match status" value="1"/>
</dbReference>
<dbReference type="RefSeq" id="XP_022471891.1">
    <property type="nucleotide sequence ID" value="XM_022621575.1"/>
</dbReference>
<name>A0A1G4AZY7_9PEZI</name>
<dbReference type="PRINTS" id="PR00195">
    <property type="entry name" value="DYNAMIN"/>
</dbReference>
<dbReference type="GO" id="GO:0003924">
    <property type="term" value="F:GTPase activity"/>
    <property type="evidence" value="ECO:0007669"/>
    <property type="project" value="InterPro"/>
</dbReference>
<accession>A0A1G4AZY7</accession>
<dbReference type="GO" id="GO:0016559">
    <property type="term" value="P:peroxisome fission"/>
    <property type="evidence" value="ECO:0007669"/>
    <property type="project" value="TreeGrafter"/>
</dbReference>
<dbReference type="GO" id="GO:0048312">
    <property type="term" value="P:intracellular distribution of mitochondria"/>
    <property type="evidence" value="ECO:0007669"/>
    <property type="project" value="TreeGrafter"/>
</dbReference>
<dbReference type="AlphaFoldDB" id="A0A1G4AZY7"/>
<evidence type="ECO:0000313" key="5">
    <source>
        <dbReference type="Proteomes" id="UP000176998"/>
    </source>
</evidence>